<organism evidence="8 9">
    <name type="scientific">Nitrospirillum iridis</name>
    <dbReference type="NCBI Taxonomy" id="765888"/>
    <lineage>
        <taxon>Bacteria</taxon>
        <taxon>Pseudomonadati</taxon>
        <taxon>Pseudomonadota</taxon>
        <taxon>Alphaproteobacteria</taxon>
        <taxon>Rhodospirillales</taxon>
        <taxon>Azospirillaceae</taxon>
        <taxon>Nitrospirillum</taxon>
    </lineage>
</organism>
<dbReference type="GO" id="GO:0016020">
    <property type="term" value="C:membrane"/>
    <property type="evidence" value="ECO:0007669"/>
    <property type="project" value="InterPro"/>
</dbReference>
<dbReference type="SMART" id="SM00062">
    <property type="entry name" value="PBPb"/>
    <property type="match status" value="1"/>
</dbReference>
<feature type="chain" id="PRO_5031133441" evidence="5">
    <location>
        <begin position="25"/>
        <end position="268"/>
    </location>
</feature>
<proteinExistence type="inferred from homology"/>
<feature type="signal peptide" evidence="5">
    <location>
        <begin position="1"/>
        <end position="24"/>
    </location>
</feature>
<feature type="domain" description="Solute-binding protein family 3/N-terminal" evidence="6">
    <location>
        <begin position="35"/>
        <end position="254"/>
    </location>
</feature>
<evidence type="ECO:0000256" key="1">
    <source>
        <dbReference type="ARBA" id="ARBA00010333"/>
    </source>
</evidence>
<dbReference type="InterPro" id="IPR001320">
    <property type="entry name" value="Iontro_rcpt_C"/>
</dbReference>
<evidence type="ECO:0000256" key="2">
    <source>
        <dbReference type="ARBA" id="ARBA00022448"/>
    </source>
</evidence>
<dbReference type="AlphaFoldDB" id="A0A7X0EB06"/>
<sequence length="268" mass="28344">MRKLLPALAVLFLAVAGLAGPAWAGKLEDIRQRGVLRVGVSLGGEPIGFRDDRNAPAGYDVDVAKRLADKLGVGVEYTDVSGDARVSMLVSGQIDVAVANLTATPERARTIAFTIPYNRVGLRVIVQKSAGVNQLSDLAGKKVVVGRGTTGEAFLRQAVPGAKLVYTDTFAPDGVLLLVQRRVDAGIEDSSMMDYLANTNPALKTLPDLYSNAPIAIGLAQGDGDFLRWLNGFVADYISSGAYEANYRKWWGKDAAVPVLTAGTNPAG</sequence>
<dbReference type="GO" id="GO:0005576">
    <property type="term" value="C:extracellular region"/>
    <property type="evidence" value="ECO:0007669"/>
    <property type="project" value="TreeGrafter"/>
</dbReference>
<evidence type="ECO:0000256" key="3">
    <source>
        <dbReference type="ARBA" id="ARBA00022729"/>
    </source>
</evidence>
<protein>
    <submittedName>
        <fullName evidence="8">Polar amino acid transport system substrate-binding protein</fullName>
    </submittedName>
</protein>
<evidence type="ECO:0000259" key="7">
    <source>
        <dbReference type="SMART" id="SM00079"/>
    </source>
</evidence>
<dbReference type="Pfam" id="PF00497">
    <property type="entry name" value="SBP_bac_3"/>
    <property type="match status" value="1"/>
</dbReference>
<dbReference type="SMART" id="SM00079">
    <property type="entry name" value="PBPe"/>
    <property type="match status" value="1"/>
</dbReference>
<dbReference type="Gene3D" id="3.40.190.10">
    <property type="entry name" value="Periplasmic binding protein-like II"/>
    <property type="match status" value="2"/>
</dbReference>
<dbReference type="GO" id="GO:0006865">
    <property type="term" value="P:amino acid transport"/>
    <property type="evidence" value="ECO:0007669"/>
    <property type="project" value="TreeGrafter"/>
</dbReference>
<dbReference type="InterPro" id="IPR001638">
    <property type="entry name" value="Solute-binding_3/MltF_N"/>
</dbReference>
<dbReference type="PANTHER" id="PTHR30085:SF6">
    <property type="entry name" value="ABC TRANSPORTER GLUTAMINE-BINDING PROTEIN GLNH"/>
    <property type="match status" value="1"/>
</dbReference>
<dbReference type="RefSeq" id="WP_184796621.1">
    <property type="nucleotide sequence ID" value="NZ_JACIIZ010000001.1"/>
</dbReference>
<dbReference type="GO" id="GO:0030288">
    <property type="term" value="C:outer membrane-bounded periplasmic space"/>
    <property type="evidence" value="ECO:0007669"/>
    <property type="project" value="TreeGrafter"/>
</dbReference>
<comment type="caution">
    <text evidence="8">The sequence shown here is derived from an EMBL/GenBank/DDBJ whole genome shotgun (WGS) entry which is preliminary data.</text>
</comment>
<name>A0A7X0EB06_9PROT</name>
<evidence type="ECO:0000313" key="9">
    <source>
        <dbReference type="Proteomes" id="UP000539175"/>
    </source>
</evidence>
<feature type="domain" description="Ionotropic glutamate receptor C-terminal" evidence="7">
    <location>
        <begin position="35"/>
        <end position="253"/>
    </location>
</feature>
<evidence type="ECO:0000313" key="8">
    <source>
        <dbReference type="EMBL" id="MBB6249675.1"/>
    </source>
</evidence>
<dbReference type="EMBL" id="JACIIZ010000001">
    <property type="protein sequence ID" value="MBB6249675.1"/>
    <property type="molecule type" value="Genomic_DNA"/>
</dbReference>
<dbReference type="GO" id="GO:0015276">
    <property type="term" value="F:ligand-gated monoatomic ion channel activity"/>
    <property type="evidence" value="ECO:0007669"/>
    <property type="project" value="InterPro"/>
</dbReference>
<dbReference type="PANTHER" id="PTHR30085">
    <property type="entry name" value="AMINO ACID ABC TRANSPORTER PERMEASE"/>
    <property type="match status" value="1"/>
</dbReference>
<reference evidence="8 9" key="1">
    <citation type="submission" date="2020-08" db="EMBL/GenBank/DDBJ databases">
        <title>Genomic Encyclopedia of Type Strains, Phase IV (KMG-IV): sequencing the most valuable type-strain genomes for metagenomic binning, comparative biology and taxonomic classification.</title>
        <authorList>
            <person name="Goeker M."/>
        </authorList>
    </citation>
    <scope>NUCLEOTIDE SEQUENCE [LARGE SCALE GENOMIC DNA]</scope>
    <source>
        <strain evidence="8 9">DSM 22198</strain>
    </source>
</reference>
<dbReference type="Proteomes" id="UP000539175">
    <property type="component" value="Unassembled WGS sequence"/>
</dbReference>
<comment type="similarity">
    <text evidence="1 4">Belongs to the bacterial solute-binding protein 3 family.</text>
</comment>
<keyword evidence="2" id="KW-0813">Transport</keyword>
<keyword evidence="3 5" id="KW-0732">Signal</keyword>
<evidence type="ECO:0000259" key="6">
    <source>
        <dbReference type="SMART" id="SM00062"/>
    </source>
</evidence>
<dbReference type="InterPro" id="IPR051455">
    <property type="entry name" value="Bact_solute-bind_prot3"/>
</dbReference>
<evidence type="ECO:0000256" key="4">
    <source>
        <dbReference type="RuleBase" id="RU003744"/>
    </source>
</evidence>
<evidence type="ECO:0000256" key="5">
    <source>
        <dbReference type="SAM" id="SignalP"/>
    </source>
</evidence>
<dbReference type="SUPFAM" id="SSF53850">
    <property type="entry name" value="Periplasmic binding protein-like II"/>
    <property type="match status" value="1"/>
</dbReference>
<keyword evidence="9" id="KW-1185">Reference proteome</keyword>
<dbReference type="InterPro" id="IPR018313">
    <property type="entry name" value="SBP_3_CS"/>
</dbReference>
<dbReference type="PROSITE" id="PS01039">
    <property type="entry name" value="SBP_BACTERIAL_3"/>
    <property type="match status" value="1"/>
</dbReference>
<accession>A0A7X0EB06</accession>
<gene>
    <name evidence="8" type="ORF">FHS74_000208</name>
</gene>